<name>A0A5N6MDX1_9ASTR</name>
<protein>
    <submittedName>
        <fullName evidence="2">Uncharacterized protein</fullName>
    </submittedName>
</protein>
<organism evidence="2 3">
    <name type="scientific">Mikania micrantha</name>
    <name type="common">bitter vine</name>
    <dbReference type="NCBI Taxonomy" id="192012"/>
    <lineage>
        <taxon>Eukaryota</taxon>
        <taxon>Viridiplantae</taxon>
        <taxon>Streptophyta</taxon>
        <taxon>Embryophyta</taxon>
        <taxon>Tracheophyta</taxon>
        <taxon>Spermatophyta</taxon>
        <taxon>Magnoliopsida</taxon>
        <taxon>eudicotyledons</taxon>
        <taxon>Gunneridae</taxon>
        <taxon>Pentapetalae</taxon>
        <taxon>asterids</taxon>
        <taxon>campanulids</taxon>
        <taxon>Asterales</taxon>
        <taxon>Asteraceae</taxon>
        <taxon>Asteroideae</taxon>
        <taxon>Heliantheae alliance</taxon>
        <taxon>Eupatorieae</taxon>
        <taxon>Mikania</taxon>
    </lineage>
</organism>
<reference evidence="2 3" key="1">
    <citation type="submission" date="2019-05" db="EMBL/GenBank/DDBJ databases">
        <title>Mikania micrantha, genome provides insights into the molecular mechanism of rapid growth.</title>
        <authorList>
            <person name="Liu B."/>
        </authorList>
    </citation>
    <scope>NUCLEOTIDE SEQUENCE [LARGE SCALE GENOMIC DNA]</scope>
    <source>
        <strain evidence="2">NLD-2019</strain>
        <tissue evidence="2">Leaf</tissue>
    </source>
</reference>
<keyword evidence="3" id="KW-1185">Reference proteome</keyword>
<dbReference type="AlphaFoldDB" id="A0A5N6MDX1"/>
<comment type="caution">
    <text evidence="2">The sequence shown here is derived from an EMBL/GenBank/DDBJ whole genome shotgun (WGS) entry which is preliminary data.</text>
</comment>
<proteinExistence type="predicted"/>
<sequence>MKRPTLQVQRSRKRPAAERPRSVRYRKKTQIENCRRLRPKERENYFFNSGVVFCLTGYSQEERKESMLPEKEEVIYGEVSMIHKTEIKGTEFMDLENKFLLELAPYNKMNVVDCFNADTTLSVIMEQGDKKCLCTFASVKKNGSDIKGFIRKGGVEKPKGPLEALRPKLQPTQQQTRYRKSPCAPTDGEGMSYVL</sequence>
<gene>
    <name evidence="2" type="ORF">E3N88_34173</name>
</gene>
<dbReference type="EMBL" id="SZYD01000016">
    <property type="protein sequence ID" value="KAD3338652.1"/>
    <property type="molecule type" value="Genomic_DNA"/>
</dbReference>
<feature type="region of interest" description="Disordered" evidence="1">
    <location>
        <begin position="157"/>
        <end position="195"/>
    </location>
</feature>
<dbReference type="Proteomes" id="UP000326396">
    <property type="component" value="Linkage Group LG6"/>
</dbReference>
<evidence type="ECO:0000313" key="3">
    <source>
        <dbReference type="Proteomes" id="UP000326396"/>
    </source>
</evidence>
<evidence type="ECO:0000313" key="2">
    <source>
        <dbReference type="EMBL" id="KAD3338652.1"/>
    </source>
</evidence>
<evidence type="ECO:0000256" key="1">
    <source>
        <dbReference type="SAM" id="MobiDB-lite"/>
    </source>
</evidence>
<feature type="region of interest" description="Disordered" evidence="1">
    <location>
        <begin position="1"/>
        <end position="25"/>
    </location>
</feature>
<accession>A0A5N6MDX1</accession>